<accession>A0A2W4LT98</accession>
<sequence length="80" mass="8641">MGITNKAADQAAAALGWTPVQAKAFLERQVRTAGRVATSDQLPVPHTGMRSKTGEFVVIMVRFVRPGESEMPDPAHARPK</sequence>
<gene>
    <name evidence="1" type="ORF">DIU77_02335</name>
</gene>
<evidence type="ECO:0000313" key="1">
    <source>
        <dbReference type="EMBL" id="PZN00904.1"/>
    </source>
</evidence>
<protein>
    <submittedName>
        <fullName evidence="1">Uncharacterized protein</fullName>
    </submittedName>
</protein>
<name>A0A2W4LT98_9PSEU</name>
<reference evidence="1" key="1">
    <citation type="submission" date="2018-05" db="EMBL/GenBank/DDBJ databases">
        <authorList>
            <person name="Lanie J.A."/>
            <person name="Ng W.-L."/>
            <person name="Kazmierczak K.M."/>
            <person name="Andrzejewski T.M."/>
            <person name="Davidsen T.M."/>
            <person name="Wayne K.J."/>
            <person name="Tettelin H."/>
            <person name="Glass J.I."/>
            <person name="Rusch D."/>
            <person name="Podicherti R."/>
            <person name="Tsui H.-C.T."/>
            <person name="Winkler M.E."/>
        </authorList>
    </citation>
    <scope>NUCLEOTIDE SEQUENCE</scope>
    <source>
        <strain evidence="1">ZC4RG45</strain>
    </source>
</reference>
<organism evidence="1">
    <name type="scientific">Thermocrispum agreste</name>
    <dbReference type="NCBI Taxonomy" id="37925"/>
    <lineage>
        <taxon>Bacteria</taxon>
        <taxon>Bacillati</taxon>
        <taxon>Actinomycetota</taxon>
        <taxon>Actinomycetes</taxon>
        <taxon>Pseudonocardiales</taxon>
        <taxon>Pseudonocardiaceae</taxon>
        <taxon>Thermocrispum</taxon>
    </lineage>
</organism>
<proteinExistence type="predicted"/>
<dbReference type="AlphaFoldDB" id="A0A2W4LT98"/>
<comment type="caution">
    <text evidence="1">The sequence shown here is derived from an EMBL/GenBank/DDBJ whole genome shotgun (WGS) entry which is preliminary data.</text>
</comment>
<dbReference type="EMBL" id="QGUI01000051">
    <property type="protein sequence ID" value="PZN00904.1"/>
    <property type="molecule type" value="Genomic_DNA"/>
</dbReference>